<evidence type="ECO:0000313" key="16">
    <source>
        <dbReference type="Proteomes" id="UP000642571"/>
    </source>
</evidence>
<comment type="catalytic activity">
    <reaction evidence="1">
        <text>ATP + protein L-histidine = ADP + protein N-phospho-L-histidine.</text>
        <dbReference type="EC" id="2.7.13.3"/>
    </reaction>
</comment>
<evidence type="ECO:0000256" key="8">
    <source>
        <dbReference type="ARBA" id="ARBA00022777"/>
    </source>
</evidence>
<evidence type="ECO:0000256" key="1">
    <source>
        <dbReference type="ARBA" id="ARBA00000085"/>
    </source>
</evidence>
<dbReference type="PANTHER" id="PTHR43711">
    <property type="entry name" value="TWO-COMPONENT HISTIDINE KINASE"/>
    <property type="match status" value="1"/>
</dbReference>
<evidence type="ECO:0000256" key="10">
    <source>
        <dbReference type="ARBA" id="ARBA00023012"/>
    </source>
</evidence>
<dbReference type="InterPro" id="IPR050736">
    <property type="entry name" value="Sensor_HK_Regulatory"/>
</dbReference>
<dbReference type="EC" id="2.7.13.3" evidence="3"/>
<keyword evidence="12" id="KW-1133">Transmembrane helix</keyword>
<feature type="transmembrane region" description="Helical" evidence="12">
    <location>
        <begin position="7"/>
        <end position="29"/>
    </location>
</feature>
<keyword evidence="9" id="KW-0067">ATP-binding</keyword>
<evidence type="ECO:0000256" key="3">
    <source>
        <dbReference type="ARBA" id="ARBA00012438"/>
    </source>
</evidence>
<dbReference type="InterPro" id="IPR003594">
    <property type="entry name" value="HATPase_dom"/>
</dbReference>
<dbReference type="InterPro" id="IPR003660">
    <property type="entry name" value="HAMP_dom"/>
</dbReference>
<dbReference type="CDD" id="cd00082">
    <property type="entry name" value="HisKA"/>
    <property type="match status" value="1"/>
</dbReference>
<dbReference type="InterPro" id="IPR005467">
    <property type="entry name" value="His_kinase_dom"/>
</dbReference>
<sequence>MKLRTILIFSNLLSISIIIIFLLISYVHMFLSTDVILLLSLITIGAGLVSIVSHLIVTHPLLKGVRELSETSKKLAEGEFNTHIKESGPKEFKELAASYNRMADDLNQMFQKVKESEAFKQDLIANMSHDLKTPVASINSYVEALQDDVLEDKETRDAYLATIHTETQRVSQLIQELLELSQLERNEGALKTEWIHLDQVVIETLQEFDILLRDKSLQLDVNLDEGLKPVRALPNQLKRVLSNLVENAIRYTQDGDRITLHISQSMSETRFTLEDTGPGIEETDQRHIFERFYRVEKSRNKSYGGSGLGLAICKEIVERHGGEIGVKSQLHDGAIFWFTLPFNMKEETKE</sequence>
<dbReference type="InterPro" id="IPR003661">
    <property type="entry name" value="HisK_dim/P_dom"/>
</dbReference>
<dbReference type="PROSITE" id="PS50885">
    <property type="entry name" value="HAMP"/>
    <property type="match status" value="1"/>
</dbReference>
<organism evidence="15 16">
    <name type="scientific">Pontibacillus salipaludis</name>
    <dbReference type="NCBI Taxonomy" id="1697394"/>
    <lineage>
        <taxon>Bacteria</taxon>
        <taxon>Bacillati</taxon>
        <taxon>Bacillota</taxon>
        <taxon>Bacilli</taxon>
        <taxon>Bacillales</taxon>
        <taxon>Bacillaceae</taxon>
        <taxon>Pontibacillus</taxon>
    </lineage>
</organism>
<evidence type="ECO:0000256" key="12">
    <source>
        <dbReference type="SAM" id="Phobius"/>
    </source>
</evidence>
<keyword evidence="11 12" id="KW-0472">Membrane</keyword>
<gene>
    <name evidence="15" type="ORF">GCM10011389_24320</name>
</gene>
<dbReference type="SMART" id="SM00387">
    <property type="entry name" value="HATPase_c"/>
    <property type="match status" value="1"/>
</dbReference>
<keyword evidence="6" id="KW-0808">Transferase</keyword>
<evidence type="ECO:0000313" key="15">
    <source>
        <dbReference type="EMBL" id="GGD15734.1"/>
    </source>
</evidence>
<keyword evidence="7" id="KW-0547">Nucleotide-binding</keyword>
<evidence type="ECO:0000256" key="7">
    <source>
        <dbReference type="ARBA" id="ARBA00022741"/>
    </source>
</evidence>
<evidence type="ECO:0000256" key="2">
    <source>
        <dbReference type="ARBA" id="ARBA00004651"/>
    </source>
</evidence>
<comment type="caution">
    <text evidence="15">The sequence shown here is derived from an EMBL/GenBank/DDBJ whole genome shotgun (WGS) entry which is preliminary data.</text>
</comment>
<dbReference type="Pfam" id="PF02518">
    <property type="entry name" value="HATPase_c"/>
    <property type="match status" value="1"/>
</dbReference>
<name>A0ABQ1Q762_9BACI</name>
<keyword evidence="12" id="KW-0812">Transmembrane</keyword>
<reference evidence="16" key="1">
    <citation type="journal article" date="2019" name="Int. J. Syst. Evol. Microbiol.">
        <title>The Global Catalogue of Microorganisms (GCM) 10K type strain sequencing project: providing services to taxonomists for standard genome sequencing and annotation.</title>
        <authorList>
            <consortium name="The Broad Institute Genomics Platform"/>
            <consortium name="The Broad Institute Genome Sequencing Center for Infectious Disease"/>
            <person name="Wu L."/>
            <person name="Ma J."/>
        </authorList>
    </citation>
    <scope>NUCLEOTIDE SEQUENCE [LARGE SCALE GENOMIC DNA]</scope>
    <source>
        <strain evidence="16">CGMCC 1.15353</strain>
    </source>
</reference>
<dbReference type="SMART" id="SM00304">
    <property type="entry name" value="HAMP"/>
    <property type="match status" value="1"/>
</dbReference>
<dbReference type="Pfam" id="PF00512">
    <property type="entry name" value="HisKA"/>
    <property type="match status" value="1"/>
</dbReference>
<feature type="domain" description="HAMP" evidence="14">
    <location>
        <begin position="59"/>
        <end position="111"/>
    </location>
</feature>
<evidence type="ECO:0000256" key="4">
    <source>
        <dbReference type="ARBA" id="ARBA00022475"/>
    </source>
</evidence>
<dbReference type="SUPFAM" id="SSF158472">
    <property type="entry name" value="HAMP domain-like"/>
    <property type="match status" value="1"/>
</dbReference>
<evidence type="ECO:0000256" key="11">
    <source>
        <dbReference type="ARBA" id="ARBA00023136"/>
    </source>
</evidence>
<keyword evidence="10" id="KW-0902">Two-component regulatory system</keyword>
<dbReference type="CDD" id="cd16922">
    <property type="entry name" value="HATPase_EvgS-ArcB-TorS-like"/>
    <property type="match status" value="1"/>
</dbReference>
<dbReference type="InterPro" id="IPR036890">
    <property type="entry name" value="HATPase_C_sf"/>
</dbReference>
<dbReference type="SMART" id="SM00388">
    <property type="entry name" value="HisKA"/>
    <property type="match status" value="1"/>
</dbReference>
<dbReference type="PROSITE" id="PS50109">
    <property type="entry name" value="HIS_KIN"/>
    <property type="match status" value="1"/>
</dbReference>
<dbReference type="Gene3D" id="6.10.340.10">
    <property type="match status" value="1"/>
</dbReference>
<keyword evidence="16" id="KW-1185">Reference proteome</keyword>
<dbReference type="Pfam" id="PF00672">
    <property type="entry name" value="HAMP"/>
    <property type="match status" value="1"/>
</dbReference>
<dbReference type="Gene3D" id="3.30.565.10">
    <property type="entry name" value="Histidine kinase-like ATPase, C-terminal domain"/>
    <property type="match status" value="1"/>
</dbReference>
<feature type="domain" description="Histidine kinase" evidence="13">
    <location>
        <begin position="126"/>
        <end position="344"/>
    </location>
</feature>
<dbReference type="InterPro" id="IPR036097">
    <property type="entry name" value="HisK_dim/P_sf"/>
</dbReference>
<proteinExistence type="predicted"/>
<protein>
    <recommendedName>
        <fullName evidence="3">histidine kinase</fullName>
        <ecNumber evidence="3">2.7.13.3</ecNumber>
    </recommendedName>
</protein>
<evidence type="ECO:0000259" key="13">
    <source>
        <dbReference type="PROSITE" id="PS50109"/>
    </source>
</evidence>
<dbReference type="PANTHER" id="PTHR43711:SF1">
    <property type="entry name" value="HISTIDINE KINASE 1"/>
    <property type="match status" value="1"/>
</dbReference>
<keyword evidence="8" id="KW-0418">Kinase</keyword>
<dbReference type="EMBL" id="BMIN01000010">
    <property type="protein sequence ID" value="GGD15734.1"/>
    <property type="molecule type" value="Genomic_DNA"/>
</dbReference>
<evidence type="ECO:0000259" key="14">
    <source>
        <dbReference type="PROSITE" id="PS50885"/>
    </source>
</evidence>
<accession>A0ABQ1Q762</accession>
<feature type="transmembrane region" description="Helical" evidence="12">
    <location>
        <begin position="35"/>
        <end position="57"/>
    </location>
</feature>
<dbReference type="Proteomes" id="UP000642571">
    <property type="component" value="Unassembled WGS sequence"/>
</dbReference>
<dbReference type="Gene3D" id="1.10.287.130">
    <property type="match status" value="1"/>
</dbReference>
<dbReference type="InterPro" id="IPR004358">
    <property type="entry name" value="Sig_transdc_His_kin-like_C"/>
</dbReference>
<evidence type="ECO:0000256" key="5">
    <source>
        <dbReference type="ARBA" id="ARBA00022553"/>
    </source>
</evidence>
<dbReference type="RefSeq" id="WP_188654109.1">
    <property type="nucleotide sequence ID" value="NZ_BMIN01000010.1"/>
</dbReference>
<dbReference type="SUPFAM" id="SSF55874">
    <property type="entry name" value="ATPase domain of HSP90 chaperone/DNA topoisomerase II/histidine kinase"/>
    <property type="match status" value="1"/>
</dbReference>
<dbReference type="PRINTS" id="PR00344">
    <property type="entry name" value="BCTRLSENSOR"/>
</dbReference>
<evidence type="ECO:0000256" key="9">
    <source>
        <dbReference type="ARBA" id="ARBA00022840"/>
    </source>
</evidence>
<evidence type="ECO:0000256" key="6">
    <source>
        <dbReference type="ARBA" id="ARBA00022679"/>
    </source>
</evidence>
<dbReference type="CDD" id="cd06225">
    <property type="entry name" value="HAMP"/>
    <property type="match status" value="1"/>
</dbReference>
<keyword evidence="4" id="KW-1003">Cell membrane</keyword>
<keyword evidence="5" id="KW-0597">Phosphoprotein</keyword>
<dbReference type="SUPFAM" id="SSF47384">
    <property type="entry name" value="Homodimeric domain of signal transducing histidine kinase"/>
    <property type="match status" value="1"/>
</dbReference>
<comment type="subcellular location">
    <subcellularLocation>
        <location evidence="2">Cell membrane</location>
        <topology evidence="2">Multi-pass membrane protein</topology>
    </subcellularLocation>
</comment>